<feature type="compositionally biased region" description="Basic and acidic residues" evidence="1">
    <location>
        <begin position="515"/>
        <end position="528"/>
    </location>
</feature>
<feature type="region of interest" description="Disordered" evidence="1">
    <location>
        <begin position="1"/>
        <end position="35"/>
    </location>
</feature>
<dbReference type="OrthoDB" id="4647157at2"/>
<feature type="region of interest" description="Disordered" evidence="1">
    <location>
        <begin position="1014"/>
        <end position="1033"/>
    </location>
</feature>
<dbReference type="Pfam" id="PF04738">
    <property type="entry name" value="Lant_dehydr_N"/>
    <property type="match status" value="1"/>
</dbReference>
<dbReference type="InterPro" id="IPR006827">
    <property type="entry name" value="Lant_deHydtase_N"/>
</dbReference>
<accession>A0A367EFH3</accession>
<dbReference type="Proteomes" id="UP000253507">
    <property type="component" value="Unassembled WGS sequence"/>
</dbReference>
<feature type="region of interest" description="Disordered" evidence="1">
    <location>
        <begin position="956"/>
        <end position="978"/>
    </location>
</feature>
<name>A0A367EFH3_9ACTN</name>
<feature type="region of interest" description="Disordered" evidence="1">
    <location>
        <begin position="114"/>
        <end position="139"/>
    </location>
</feature>
<feature type="compositionally biased region" description="Basic and acidic residues" evidence="1">
    <location>
        <begin position="492"/>
        <end position="505"/>
    </location>
</feature>
<reference evidence="3 4" key="1">
    <citation type="submission" date="2018-06" db="EMBL/GenBank/DDBJ databases">
        <title>Streptomyces reniochalinae sp. nov. and Streptomyces diacarnus sp. nov. from marine sponges.</title>
        <authorList>
            <person name="Li L."/>
        </authorList>
    </citation>
    <scope>NUCLEOTIDE SEQUENCE [LARGE SCALE GENOMIC DNA]</scope>
    <source>
        <strain evidence="3 4">LHW50302</strain>
    </source>
</reference>
<keyword evidence="4" id="KW-1185">Reference proteome</keyword>
<proteinExistence type="predicted"/>
<dbReference type="EMBL" id="QOIM01000038">
    <property type="protein sequence ID" value="RCG16509.1"/>
    <property type="molecule type" value="Genomic_DNA"/>
</dbReference>
<gene>
    <name evidence="3" type="ORF">DQ392_20445</name>
</gene>
<evidence type="ECO:0000313" key="3">
    <source>
        <dbReference type="EMBL" id="RCG16509.1"/>
    </source>
</evidence>
<dbReference type="RefSeq" id="WP_114017095.1">
    <property type="nucleotide sequence ID" value="NZ_QOIM01000038.1"/>
</dbReference>
<protein>
    <recommendedName>
        <fullName evidence="2">Lantibiotic dehydratase N-terminal domain-containing protein</fullName>
    </recommendedName>
</protein>
<organism evidence="3 4">
    <name type="scientific">Streptomyces reniochalinae</name>
    <dbReference type="NCBI Taxonomy" id="2250578"/>
    <lineage>
        <taxon>Bacteria</taxon>
        <taxon>Bacillati</taxon>
        <taxon>Actinomycetota</taxon>
        <taxon>Actinomycetes</taxon>
        <taxon>Kitasatosporales</taxon>
        <taxon>Streptomycetaceae</taxon>
        <taxon>Streptomyces</taxon>
    </lineage>
</organism>
<evidence type="ECO:0000256" key="1">
    <source>
        <dbReference type="SAM" id="MobiDB-lite"/>
    </source>
</evidence>
<dbReference type="AlphaFoldDB" id="A0A367EFH3"/>
<feature type="region of interest" description="Disordered" evidence="1">
    <location>
        <begin position="478"/>
        <end position="532"/>
    </location>
</feature>
<sequence>MPPRQRHTDPARATPGPRHSPHASPDHTPARDSASAPLGAAALLRLAGVPGAVWAGAGSPALFAQADELADRRARLVARARALSVRTGEEVVPHEDLTTGDRRAVLALRRRLHAGDAPATDSGEGGTARLPDPTGPAADDDALLDRIAALRPALGRDLRALAADAAGLRTAYGGFGRAVAAERDRVSAMLLEAARSQPVLRSFVEGAAPRVVADLERRAAAGELWESKRQRKGVGYLWRALGRAAAKTTPRDWAGQLAVVPVAGRRPVSASPSRRPLVAGGPTGSLPAADPLPGPFAPGTSPECQPSGPAVALLPEFCPGPQLVAARRTENVHRLWCLLRDLDLSAAAPHLLLTPAPLHRATGEPGLGHLHFSVVDPDTGGGGRLRRLSLRRTPALEAVMRLLAATPRTVGSLEAALGPPSSQPALRAFLAHLHTLGILQVCAAPRARRLPWTEHRPGLPVPLAGGLARGSFLDSYRRVTSSRPDVTSSRPEATDPRPEVTDPRPEATAPYPDVTDPRDDGTDPRAEVPDTAARTVADGLALARRVAELCEANRGRGEKRQEVAEAVGLGAEPVSAVRLLEADHADGRPAAPRTRGRYACWEPAHTSDSGYARLLAYLGARLDEEQVDVDAALLDEVGAPPVPAVLQTWPVDCLLRPLPRARARRGGPRGQRGLDVAEHPGTLAVLESASPAGVLDARFAEALGELYGGSPAAGYPNPAGYRDFLAAFERRAGVRFVEVLVPPLTEAAANAVRRPVSTSWCTGDSNTPLYYGNSADPRPAAGGGGVTPLPSVRHLPLDRVTLRVAGGALVAEADGVRVLPVHHATRTPAPPYDRLLPLLTGAGHPATRRMVRLDGLAGAFPRARHVPRLTVGGLLVVSPAQWRIARAALWRLTDSEADKVAALAALRRAAGLPRFGYLRAHPHTKPLPVDLAALPALQAVERLCQAEPGQDLVFEEALPSPDEPPASGSAQVPAADGSSGATAAQLLVRLPHDGTAEHLAARAHAAWCGAIDLPGVPPSSNGGGTPGRTPHPQ</sequence>
<feature type="compositionally biased region" description="Basic and acidic residues" evidence="1">
    <location>
        <begin position="1"/>
        <end position="10"/>
    </location>
</feature>
<comment type="caution">
    <text evidence="3">The sequence shown here is derived from an EMBL/GenBank/DDBJ whole genome shotgun (WGS) entry which is preliminary data.</text>
</comment>
<feature type="compositionally biased region" description="Polar residues" evidence="1">
    <location>
        <begin position="478"/>
        <end position="491"/>
    </location>
</feature>
<evidence type="ECO:0000313" key="4">
    <source>
        <dbReference type="Proteomes" id="UP000253507"/>
    </source>
</evidence>
<feature type="domain" description="Lantibiotic dehydratase N-terminal" evidence="2">
    <location>
        <begin position="688"/>
        <end position="931"/>
    </location>
</feature>
<evidence type="ECO:0000259" key="2">
    <source>
        <dbReference type="Pfam" id="PF04738"/>
    </source>
</evidence>